<dbReference type="CDD" id="cd00063">
    <property type="entry name" value="FN3"/>
    <property type="match status" value="1"/>
</dbReference>
<dbReference type="GO" id="GO:0009897">
    <property type="term" value="C:external side of plasma membrane"/>
    <property type="evidence" value="ECO:0007669"/>
    <property type="project" value="TreeGrafter"/>
</dbReference>
<accession>A0A8D0CAF2</accession>
<dbReference type="OMA" id="PPAYSIT"/>
<evidence type="ECO:0000313" key="11">
    <source>
        <dbReference type="Proteomes" id="UP000694421"/>
    </source>
</evidence>
<feature type="region of interest" description="Disordered" evidence="8">
    <location>
        <begin position="353"/>
        <end position="377"/>
    </location>
</feature>
<protein>
    <recommendedName>
        <fullName evidence="9">Fibronectin type-III domain-containing protein</fullName>
    </recommendedName>
</protein>
<dbReference type="AlphaFoldDB" id="A0A8D0CAF2"/>
<evidence type="ECO:0000256" key="1">
    <source>
        <dbReference type="ARBA" id="ARBA00004479"/>
    </source>
</evidence>
<dbReference type="Proteomes" id="UP000694421">
    <property type="component" value="Unplaced"/>
</dbReference>
<dbReference type="InterPro" id="IPR036116">
    <property type="entry name" value="FN3_sf"/>
</dbReference>
<evidence type="ECO:0000313" key="10">
    <source>
        <dbReference type="Ensembl" id="ENSSMRP00000020217.1"/>
    </source>
</evidence>
<keyword evidence="11" id="KW-1185">Reference proteome</keyword>
<evidence type="ECO:0000256" key="4">
    <source>
        <dbReference type="ARBA" id="ARBA00022989"/>
    </source>
</evidence>
<organism evidence="10 11">
    <name type="scientific">Salvator merianae</name>
    <name type="common">Argentine black and white tegu</name>
    <name type="synonym">Tupinambis merianae</name>
    <dbReference type="NCBI Taxonomy" id="96440"/>
    <lineage>
        <taxon>Eukaryota</taxon>
        <taxon>Metazoa</taxon>
        <taxon>Chordata</taxon>
        <taxon>Craniata</taxon>
        <taxon>Vertebrata</taxon>
        <taxon>Euteleostomi</taxon>
        <taxon>Lepidosauria</taxon>
        <taxon>Squamata</taxon>
        <taxon>Bifurcata</taxon>
        <taxon>Unidentata</taxon>
        <taxon>Episquamata</taxon>
        <taxon>Laterata</taxon>
        <taxon>Teiioidea</taxon>
        <taxon>Teiidae</taxon>
        <taxon>Salvator</taxon>
    </lineage>
</organism>
<keyword evidence="5" id="KW-0472">Membrane</keyword>
<dbReference type="InterPro" id="IPR013783">
    <property type="entry name" value="Ig-like_fold"/>
</dbReference>
<dbReference type="SUPFAM" id="SSF49265">
    <property type="entry name" value="Fibronectin type III"/>
    <property type="match status" value="1"/>
</dbReference>
<keyword evidence="6" id="KW-0675">Receptor</keyword>
<dbReference type="InterPro" id="IPR003961">
    <property type="entry name" value="FN3_dom"/>
</dbReference>
<proteinExistence type="predicted"/>
<dbReference type="Gene3D" id="2.60.40.10">
    <property type="entry name" value="Immunoglobulins"/>
    <property type="match status" value="1"/>
</dbReference>
<evidence type="ECO:0000256" key="6">
    <source>
        <dbReference type="ARBA" id="ARBA00023170"/>
    </source>
</evidence>
<comment type="subcellular location">
    <subcellularLocation>
        <location evidence="1">Membrane</location>
        <topology evidence="1">Single-pass type I membrane protein</topology>
    </subcellularLocation>
</comment>
<evidence type="ECO:0000256" key="5">
    <source>
        <dbReference type="ARBA" id="ARBA00023136"/>
    </source>
</evidence>
<keyword evidence="2" id="KW-0812">Transmembrane</keyword>
<dbReference type="PANTHER" id="PTHR23037:SF30">
    <property type="entry name" value="INTERLEUKIN-2 RECEPTOR SUBUNIT BETA"/>
    <property type="match status" value="1"/>
</dbReference>
<reference evidence="10" key="2">
    <citation type="submission" date="2025-09" db="UniProtKB">
        <authorList>
            <consortium name="Ensembl"/>
        </authorList>
    </citation>
    <scope>IDENTIFICATION</scope>
</reference>
<feature type="compositionally biased region" description="Polar residues" evidence="8">
    <location>
        <begin position="353"/>
        <end position="362"/>
    </location>
</feature>
<evidence type="ECO:0000259" key="9">
    <source>
        <dbReference type="PROSITE" id="PS50853"/>
    </source>
</evidence>
<keyword evidence="7" id="KW-0325">Glycoprotein</keyword>
<dbReference type="Ensembl" id="ENSSMRT00000023698.1">
    <property type="protein sequence ID" value="ENSSMRP00000020217.1"/>
    <property type="gene ID" value="ENSSMRG00000015736.1"/>
</dbReference>
<dbReference type="PANTHER" id="PTHR23037">
    <property type="entry name" value="CYTOKINE RECEPTOR"/>
    <property type="match status" value="1"/>
</dbReference>
<evidence type="ECO:0000256" key="7">
    <source>
        <dbReference type="ARBA" id="ARBA00023180"/>
    </source>
</evidence>
<dbReference type="InterPro" id="IPR003531">
    <property type="entry name" value="Hempt_rcpt_S_F1_CS"/>
</dbReference>
<keyword evidence="3" id="KW-0732">Signal</keyword>
<evidence type="ECO:0000256" key="2">
    <source>
        <dbReference type="ARBA" id="ARBA00022692"/>
    </source>
</evidence>
<dbReference type="PROSITE" id="PS01355">
    <property type="entry name" value="HEMATOPO_REC_S_F1"/>
    <property type="match status" value="1"/>
</dbReference>
<evidence type="ECO:0000256" key="3">
    <source>
        <dbReference type="ARBA" id="ARBA00022729"/>
    </source>
</evidence>
<feature type="domain" description="Fibronectin type-III" evidence="9">
    <location>
        <begin position="52"/>
        <end position="153"/>
    </location>
</feature>
<dbReference type="GO" id="GO:0004896">
    <property type="term" value="F:cytokine receptor activity"/>
    <property type="evidence" value="ECO:0007669"/>
    <property type="project" value="InterPro"/>
</dbReference>
<reference evidence="10" key="1">
    <citation type="submission" date="2025-08" db="UniProtKB">
        <authorList>
            <consortium name="Ensembl"/>
        </authorList>
    </citation>
    <scope>IDENTIFICATION</scope>
</reference>
<dbReference type="PROSITE" id="PS50853">
    <property type="entry name" value="FN3"/>
    <property type="match status" value="1"/>
</dbReference>
<keyword evidence="4" id="KW-1133">Transmembrane helix</keyword>
<dbReference type="GO" id="GO:0019976">
    <property type="term" value="F:interleukin-2 binding"/>
    <property type="evidence" value="ECO:0007669"/>
    <property type="project" value="TreeGrafter"/>
</dbReference>
<dbReference type="GO" id="GO:0016064">
    <property type="term" value="P:immunoglobulin mediated immune response"/>
    <property type="evidence" value="ECO:0007669"/>
    <property type="project" value="TreeGrafter"/>
</dbReference>
<dbReference type="GeneTree" id="ENSGT00510000049239"/>
<evidence type="ECO:0000256" key="8">
    <source>
        <dbReference type="SAM" id="MobiDB-lite"/>
    </source>
</evidence>
<name>A0A8D0CAF2_SALMN</name>
<sequence>MGQENSISCLSVSGENRVPGLTSLRERQDQCHLLLMSITVFSSYFFTVQLKPPCDVQLKTTSEPSYNLTWKICTVSHYLEDTLWYEVLLRINDAKGTYQILQNMQDQKWMRIENLSPDTVYEAAVRAKLQKDDCYECIWSNWSIPVTWRTGPDGKARAMLTLHSHVYFSLRKLLKIHLPNPTEFFPSLTSDYEGDVQKWLSSSLSQACFHITTATPDISVLEIMPKGHQEYCALLSKETFTHPDSLETSGHSTSSCFTNRGYFFFHHLDSLEIEPCKVYFTYDPVADESRSSSEEDDAGSYKVLHEIGDNQAFSDYDILANQNDSFLEGMKDPNQKPGKCSETLASWESFSVTSAVEQGNNEDTNEPAVEPTTSSEQYSKVFSDIQEQPGGSTEGTESCRRLNTSTSLAEDRKFAFLQSAMVQNPAQANHLSRTASSSLMPSSSEAYLSLRDLQSHISHHSF</sequence>